<evidence type="ECO:0008006" key="3">
    <source>
        <dbReference type="Google" id="ProtNLM"/>
    </source>
</evidence>
<evidence type="ECO:0000313" key="2">
    <source>
        <dbReference type="Proteomes" id="UP000307943"/>
    </source>
</evidence>
<dbReference type="AlphaFoldDB" id="A0A5C4T9I8"/>
<accession>A0A5C4T9I8</accession>
<protein>
    <recommendedName>
        <fullName evidence="3">Alpha-galactosidase</fullName>
    </recommendedName>
</protein>
<sequence>MKPEAATACYADVRDGILTIGNSRIERKWTLDSAGVVPLSVLDRQRNTEWLEQKAASTAPAFRHPAITKFADYEVRQQPDNDNGRAPDHLLVHVTAVSGSFDMCWSLRIYPDVPLIRQTVFIRKSDQSSVTDSGGEPLSIEYLNKDLYNNGATERNAPKPVSPTDYMDFLAIAPLHCRWEAIQLHDVTDTNNNLVTVKEGLLYTDKALHPLSGNYLSLRNNVTKDGLLLVKESPTSFGQLLAASDDFCVSGRRLWVTGSGVSEQDLQSGEWVECYGSAVGIYHGDELERLRLIRHYHACLQSYSTDGDCYIMSNTWGDRSRDGRITESFILRELEQASRLGITHVQIDDGWQKGATSNSIIAGGTWADYYSKHADFWDVHPERFPNGLAPVVQRAEQLNIRLGLWFSPDSNDDFAHWEKDVEVLYRLWNDYGVRYFKLDGISIRNKLGESRFLRILSETANRTSGNIYFNLDTTNGKRLGYLYHTSGGNLFLENRYTDFNSYYPHWTLRNIWMLSPYVPAGKLQMEFLNTERNTAIYKDDPLSPSMCGIGYSFAVTMFASPLAWMELSGLSDQQVETLKPLIALFNRIKSETGHGHVLPIGEQPSGTGWTGLQCMTGDKEGYLLAFREYTREDTGTFRLWGSRSASTRLECLVRSEGRQQMAFPGTIERTAPSSTGEIRITLTQPLSFALYRYSGNE</sequence>
<proteinExistence type="predicted"/>
<dbReference type="RefSeq" id="WP_139603407.1">
    <property type="nucleotide sequence ID" value="NZ_VDCQ01000022.1"/>
</dbReference>
<organism evidence="1 2">
    <name type="scientific">Paenibacillus hemerocallicola</name>
    <dbReference type="NCBI Taxonomy" id="1172614"/>
    <lineage>
        <taxon>Bacteria</taxon>
        <taxon>Bacillati</taxon>
        <taxon>Bacillota</taxon>
        <taxon>Bacilli</taxon>
        <taxon>Bacillales</taxon>
        <taxon>Paenibacillaceae</taxon>
        <taxon>Paenibacillus</taxon>
    </lineage>
</organism>
<reference evidence="1 2" key="1">
    <citation type="submission" date="2019-05" db="EMBL/GenBank/DDBJ databases">
        <title>We sequenced the genome of Paenibacillus hemerocallicola KCTC 33185 for further insight into its adaptation and study the phylogeny of Paenibacillus.</title>
        <authorList>
            <person name="Narsing Rao M.P."/>
        </authorList>
    </citation>
    <scope>NUCLEOTIDE SEQUENCE [LARGE SCALE GENOMIC DNA]</scope>
    <source>
        <strain evidence="1 2">KCTC 33185</strain>
    </source>
</reference>
<dbReference type="InterPro" id="IPR013785">
    <property type="entry name" value="Aldolase_TIM"/>
</dbReference>
<dbReference type="OrthoDB" id="9779211at2"/>
<keyword evidence="2" id="KW-1185">Reference proteome</keyword>
<name>A0A5C4T9I8_9BACL</name>
<evidence type="ECO:0000313" key="1">
    <source>
        <dbReference type="EMBL" id="TNJ65067.1"/>
    </source>
</evidence>
<dbReference type="InterPro" id="IPR017853">
    <property type="entry name" value="GH"/>
</dbReference>
<comment type="caution">
    <text evidence="1">The sequence shown here is derived from an EMBL/GenBank/DDBJ whole genome shotgun (WGS) entry which is preliminary data.</text>
</comment>
<dbReference type="EMBL" id="VDCQ01000022">
    <property type="protein sequence ID" value="TNJ65067.1"/>
    <property type="molecule type" value="Genomic_DNA"/>
</dbReference>
<dbReference type="Gene3D" id="3.20.20.70">
    <property type="entry name" value="Aldolase class I"/>
    <property type="match status" value="1"/>
</dbReference>
<dbReference type="SUPFAM" id="SSF51445">
    <property type="entry name" value="(Trans)glycosidases"/>
    <property type="match status" value="1"/>
</dbReference>
<gene>
    <name evidence="1" type="ORF">FE784_16915</name>
</gene>
<dbReference type="Proteomes" id="UP000307943">
    <property type="component" value="Unassembled WGS sequence"/>
</dbReference>